<dbReference type="GO" id="GO:0000287">
    <property type="term" value="F:magnesium ion binding"/>
    <property type="evidence" value="ECO:0007669"/>
    <property type="project" value="InterPro"/>
</dbReference>
<evidence type="ECO:0000256" key="1">
    <source>
        <dbReference type="ARBA" id="ARBA00007812"/>
    </source>
</evidence>
<dbReference type="GO" id="GO:0047112">
    <property type="term" value="F:pyruvate oxidase activity"/>
    <property type="evidence" value="ECO:0007669"/>
    <property type="project" value="UniProtKB-UniRule"/>
</dbReference>
<dbReference type="CDD" id="cd07039">
    <property type="entry name" value="TPP_PYR_POX"/>
    <property type="match status" value="1"/>
</dbReference>
<dbReference type="GeneID" id="69801900"/>
<feature type="domain" description="Thiamine pyrophosphate enzyme N-terminal TPP-binding" evidence="7">
    <location>
        <begin position="10"/>
        <end position="119"/>
    </location>
</feature>
<evidence type="ECO:0000313" key="9">
    <source>
        <dbReference type="Proteomes" id="UP000051957"/>
    </source>
</evidence>
<proteinExistence type="inferred from homology"/>
<sequence length="584" mass="64075">MANTINSGVAALRTLESWGVDHIYGIPGGTINNLMYALDEEKDKITYVHVRHEEVGALAAVADTKLTGKIGVAFGSAGPGATHLFQGAYDAMADKVPVLLIVGQNPQALMNQDFFQEFDEDPWFKDAGVYARTVTTAESLPHILDEAIRRAFAQHGPAIVTIPNDLANKEIPADGYYSSATNFAKPELSAASDEQVNQALELIKQAKKPLLYVGQGTIGAADEVMEFAKKFQIPVITTALGKEIIPYDFEALLGSAARVASKPANEALQQTDLMLFIGSNYPFAEAMFKPDVKFIQVDSNPQMLGKRHKTDVAMLADAKKTLQKFIEIGETAEPSHWYAANVDNVTNWHEYNDHMMNRTEGKLRFEPAFKEINRIAEKDAIFSIDVGDVTQNAVRLLKTNGHQPWITSGLFATMGVGLPGSIAAKLSYPDRQVFNLTGDGAAAMVMQDLSTQVGYKLPIINVVFSNEALGFIEDEQEDDNHEWFGISLPETDFAKVAEAQGMTGITVTSVDQITAAFDKAVELTKAGKPVLIDVKITNERPIPVEKLALDPDQFDQKTIDEFKKRYYAEDLAPLSEFLKKHGVQ</sequence>
<dbReference type="CDD" id="cd02014">
    <property type="entry name" value="TPP_POX"/>
    <property type="match status" value="1"/>
</dbReference>
<feature type="domain" description="Thiamine pyrophosphate enzyme central" evidence="5">
    <location>
        <begin position="196"/>
        <end position="324"/>
    </location>
</feature>
<dbReference type="Pfam" id="PF02776">
    <property type="entry name" value="TPP_enzyme_N"/>
    <property type="match status" value="1"/>
</dbReference>
<evidence type="ECO:0000256" key="4">
    <source>
        <dbReference type="RuleBase" id="RU362132"/>
    </source>
</evidence>
<gene>
    <name evidence="8" type="ORF">FC51_GL000066</name>
</gene>
<dbReference type="InterPro" id="IPR047210">
    <property type="entry name" value="TPP_PYR_POXB-like"/>
</dbReference>
<dbReference type="InterPro" id="IPR012000">
    <property type="entry name" value="Thiamin_PyroP_enz_cen_dom"/>
</dbReference>
<dbReference type="Proteomes" id="UP000051957">
    <property type="component" value="Unassembled WGS sequence"/>
</dbReference>
<dbReference type="NCBIfam" id="TIGR02720">
    <property type="entry name" value="pyruv_oxi_spxB"/>
    <property type="match status" value="1"/>
</dbReference>
<dbReference type="GO" id="GO:0030976">
    <property type="term" value="F:thiamine pyrophosphate binding"/>
    <property type="evidence" value="ECO:0007669"/>
    <property type="project" value="InterPro"/>
</dbReference>
<evidence type="ECO:0000259" key="5">
    <source>
        <dbReference type="Pfam" id="PF00205"/>
    </source>
</evidence>
<dbReference type="Gene3D" id="3.40.50.970">
    <property type="match status" value="2"/>
</dbReference>
<reference evidence="8 9" key="1">
    <citation type="journal article" date="2015" name="Genome Announc.">
        <title>Expanding the biotechnology potential of lactobacilli through comparative genomics of 213 strains and associated genera.</title>
        <authorList>
            <person name="Sun Z."/>
            <person name="Harris H.M."/>
            <person name="McCann A."/>
            <person name="Guo C."/>
            <person name="Argimon S."/>
            <person name="Zhang W."/>
            <person name="Yang X."/>
            <person name="Jeffery I.B."/>
            <person name="Cooney J.C."/>
            <person name="Kagawa T.F."/>
            <person name="Liu W."/>
            <person name="Song Y."/>
            <person name="Salvetti E."/>
            <person name="Wrobel A."/>
            <person name="Rasinkangas P."/>
            <person name="Parkhill J."/>
            <person name="Rea M.C."/>
            <person name="O'Sullivan O."/>
            <person name="Ritari J."/>
            <person name="Douillard F.P."/>
            <person name="Paul Ross R."/>
            <person name="Yang R."/>
            <person name="Briner A.E."/>
            <person name="Felis G.E."/>
            <person name="de Vos W.M."/>
            <person name="Barrangou R."/>
            <person name="Klaenhammer T.R."/>
            <person name="Caufield P.W."/>
            <person name="Cui Y."/>
            <person name="Zhang H."/>
            <person name="O'Toole P.W."/>
        </authorList>
    </citation>
    <scope>NUCLEOTIDE SEQUENCE [LARGE SCALE GENOMIC DNA]</scope>
    <source>
        <strain evidence="8 9">DSM 5707</strain>
    </source>
</reference>
<dbReference type="InterPro" id="IPR029061">
    <property type="entry name" value="THDP-binding"/>
</dbReference>
<dbReference type="Gene3D" id="3.40.50.1220">
    <property type="entry name" value="TPP-binding domain"/>
    <property type="match status" value="1"/>
</dbReference>
<dbReference type="Gene3D" id="1.10.10.940">
    <property type="match status" value="1"/>
</dbReference>
<dbReference type="InterPro" id="IPR029035">
    <property type="entry name" value="DHS-like_NAD/FAD-binding_dom"/>
</dbReference>
<dbReference type="InterPro" id="IPR011766">
    <property type="entry name" value="TPP_enzyme_TPP-bd"/>
</dbReference>
<dbReference type="InterPro" id="IPR047212">
    <property type="entry name" value="TPP_POXB-like"/>
</dbReference>
<evidence type="ECO:0000256" key="3">
    <source>
        <dbReference type="NCBIfam" id="TIGR02720"/>
    </source>
</evidence>
<dbReference type="SUPFAM" id="SSF52467">
    <property type="entry name" value="DHS-like NAD/FAD-binding domain"/>
    <property type="match status" value="1"/>
</dbReference>
<keyword evidence="8" id="KW-0670">Pyruvate</keyword>
<protein>
    <recommendedName>
        <fullName evidence="3">Pyruvate oxidase</fullName>
        <ecNumber evidence="3">1.2.3.3</ecNumber>
    </recommendedName>
</protein>
<dbReference type="AlphaFoldDB" id="A0A0R1YY40"/>
<evidence type="ECO:0000259" key="6">
    <source>
        <dbReference type="Pfam" id="PF02775"/>
    </source>
</evidence>
<dbReference type="SUPFAM" id="SSF52518">
    <property type="entry name" value="Thiamin diphosphate-binding fold (THDP-binding)"/>
    <property type="match status" value="2"/>
</dbReference>
<dbReference type="EMBL" id="AZGK01000001">
    <property type="protein sequence ID" value="KRM47592.1"/>
    <property type="molecule type" value="Genomic_DNA"/>
</dbReference>
<accession>A0A0R1YY40</accession>
<dbReference type="RefSeq" id="WP_057909357.1">
    <property type="nucleotide sequence ID" value="NZ_AZGK01000001.1"/>
</dbReference>
<comment type="similarity">
    <text evidence="1 4">Belongs to the TPP enzyme family.</text>
</comment>
<dbReference type="InterPro" id="IPR012001">
    <property type="entry name" value="Thiamin_PyroP_enz_TPP-bd_dom"/>
</dbReference>
<keyword evidence="2 4" id="KW-0786">Thiamine pyrophosphate</keyword>
<dbReference type="PANTHER" id="PTHR42981:SF2">
    <property type="entry name" value="PYRUVATE DEHYDROGENASE [UBIQUINONE]"/>
    <property type="match status" value="1"/>
</dbReference>
<organism evidence="8 9">
    <name type="scientific">Lentilactobacillus parabuchneri DSM 5707 = NBRC 107865</name>
    <dbReference type="NCBI Taxonomy" id="1423784"/>
    <lineage>
        <taxon>Bacteria</taxon>
        <taxon>Bacillati</taxon>
        <taxon>Bacillota</taxon>
        <taxon>Bacilli</taxon>
        <taxon>Lactobacillales</taxon>
        <taxon>Lactobacillaceae</taxon>
        <taxon>Lentilactobacillus</taxon>
    </lineage>
</organism>
<dbReference type="Pfam" id="PF02775">
    <property type="entry name" value="TPP_enzyme_C"/>
    <property type="match status" value="1"/>
</dbReference>
<dbReference type="InterPro" id="IPR014092">
    <property type="entry name" value="Pyruvate_oxidase"/>
</dbReference>
<comment type="caution">
    <text evidence="8">The sequence shown here is derived from an EMBL/GenBank/DDBJ whole genome shotgun (WGS) entry which is preliminary data.</text>
</comment>
<dbReference type="PANTHER" id="PTHR42981">
    <property type="entry name" value="PYRUVATE DEHYDROGENASE [UBIQUINONE]"/>
    <property type="match status" value="1"/>
</dbReference>
<evidence type="ECO:0000313" key="8">
    <source>
        <dbReference type="EMBL" id="KRM47592.1"/>
    </source>
</evidence>
<dbReference type="InterPro" id="IPR000399">
    <property type="entry name" value="TPP-bd_CS"/>
</dbReference>
<name>A0A0R1YY40_9LACO</name>
<feature type="domain" description="Thiamine pyrophosphate enzyme TPP-binding" evidence="6">
    <location>
        <begin position="385"/>
        <end position="534"/>
    </location>
</feature>
<dbReference type="InterPro" id="IPR047211">
    <property type="entry name" value="POXB-like"/>
</dbReference>
<dbReference type="EC" id="1.2.3.3" evidence="3"/>
<dbReference type="PATRIC" id="fig|1423784.4.peg.66"/>
<evidence type="ECO:0000259" key="7">
    <source>
        <dbReference type="Pfam" id="PF02776"/>
    </source>
</evidence>
<dbReference type="Pfam" id="PF00205">
    <property type="entry name" value="TPP_enzyme_M"/>
    <property type="match status" value="1"/>
</dbReference>
<dbReference type="PROSITE" id="PS00187">
    <property type="entry name" value="TPP_ENZYMES"/>
    <property type="match status" value="1"/>
</dbReference>
<evidence type="ECO:0000256" key="2">
    <source>
        <dbReference type="ARBA" id="ARBA00023052"/>
    </source>
</evidence>